<name>A0A2P4ZQJ3_9HYPO</name>
<dbReference type="RefSeq" id="XP_024405796.1">
    <property type="nucleotide sequence ID" value="XM_024549456.1"/>
</dbReference>
<dbReference type="EMBL" id="JPDN02000013">
    <property type="protein sequence ID" value="PON26575.1"/>
    <property type="molecule type" value="Genomic_DNA"/>
</dbReference>
<keyword evidence="2" id="KW-1185">Reference proteome</keyword>
<dbReference type="Proteomes" id="UP000054821">
    <property type="component" value="Unassembled WGS sequence"/>
</dbReference>
<protein>
    <submittedName>
        <fullName evidence="1">Uncharacterized protein</fullName>
    </submittedName>
</protein>
<gene>
    <name evidence="1" type="ORF">TGAM01_v204585</name>
</gene>
<proteinExistence type="predicted"/>
<dbReference type="AlphaFoldDB" id="A0A2P4ZQJ3"/>
<evidence type="ECO:0000313" key="2">
    <source>
        <dbReference type="Proteomes" id="UP000054821"/>
    </source>
</evidence>
<sequence length="343" mass="36952">MLAGLQSLHSPPIPYVRLPTLLCSISPIPAASTLCACTYATHALCSVRTEAEDNILAKSGHQCPYGSSSFQAPGNGAAERSGRTRKQQLKDRSAIVRPQVVQRQKLAAWAVLLDSLAGTRYRLGQANAMRGARLLMQMMEMQDCTRASGLSILEMLVWCRRNSRRRWLKAKTADEGESPEAESPGTCHVLLVATLRQYWVPPDGVLVYANCRTSLPAIGKFDGGLLDPPRFIPSKSGATALSAFVACNGVSKFRAAHDGISNQAWSLEHLAEQLWISTALLVAGPDPRTMANAADLLLGQITSLIICFSSAITPLSSSDEEQGLICNYTAPQSQGITTLDSIK</sequence>
<reference evidence="1 2" key="1">
    <citation type="journal article" date="2016" name="Genome Announc.">
        <title>Draft Whole-Genome Sequence of Trichoderma gamsii T6085, a Promising Biocontrol Agent of Fusarium Head Blight on Wheat.</title>
        <authorList>
            <person name="Baroncelli R."/>
            <person name="Zapparata A."/>
            <person name="Piaggeschi G."/>
            <person name="Sarrocco S."/>
            <person name="Vannacci G."/>
        </authorList>
    </citation>
    <scope>NUCLEOTIDE SEQUENCE [LARGE SCALE GENOMIC DNA]</scope>
    <source>
        <strain evidence="1 2">T6085</strain>
    </source>
</reference>
<dbReference type="GeneID" id="29984599"/>
<accession>A0A2P4ZQJ3</accession>
<comment type="caution">
    <text evidence="1">The sequence shown here is derived from an EMBL/GenBank/DDBJ whole genome shotgun (WGS) entry which is preliminary data.</text>
</comment>
<organism evidence="1 2">
    <name type="scientific">Trichoderma gamsii</name>
    <dbReference type="NCBI Taxonomy" id="398673"/>
    <lineage>
        <taxon>Eukaryota</taxon>
        <taxon>Fungi</taxon>
        <taxon>Dikarya</taxon>
        <taxon>Ascomycota</taxon>
        <taxon>Pezizomycotina</taxon>
        <taxon>Sordariomycetes</taxon>
        <taxon>Hypocreomycetidae</taxon>
        <taxon>Hypocreales</taxon>
        <taxon>Hypocreaceae</taxon>
        <taxon>Trichoderma</taxon>
    </lineage>
</organism>
<evidence type="ECO:0000313" key="1">
    <source>
        <dbReference type="EMBL" id="PON26575.1"/>
    </source>
</evidence>